<protein>
    <submittedName>
        <fullName evidence="3">Uncharacterized protein</fullName>
    </submittedName>
</protein>
<feature type="transmembrane region" description="Helical" evidence="2">
    <location>
        <begin position="261"/>
        <end position="284"/>
    </location>
</feature>
<keyword evidence="4" id="KW-1185">Reference proteome</keyword>
<evidence type="ECO:0000256" key="1">
    <source>
        <dbReference type="SAM" id="MobiDB-lite"/>
    </source>
</evidence>
<keyword evidence="2" id="KW-0812">Transmembrane</keyword>
<dbReference type="EMBL" id="LAVV01006404">
    <property type="protein sequence ID" value="KNZ60103.1"/>
    <property type="molecule type" value="Genomic_DNA"/>
</dbReference>
<keyword evidence="2" id="KW-1133">Transmembrane helix</keyword>
<keyword evidence="2" id="KW-0472">Membrane</keyword>
<feature type="region of interest" description="Disordered" evidence="1">
    <location>
        <begin position="506"/>
        <end position="557"/>
    </location>
</feature>
<name>A0A0L6VH68_9BASI</name>
<feature type="region of interest" description="Disordered" evidence="1">
    <location>
        <begin position="409"/>
        <end position="429"/>
    </location>
</feature>
<organism evidence="3 4">
    <name type="scientific">Puccinia sorghi</name>
    <dbReference type="NCBI Taxonomy" id="27349"/>
    <lineage>
        <taxon>Eukaryota</taxon>
        <taxon>Fungi</taxon>
        <taxon>Dikarya</taxon>
        <taxon>Basidiomycota</taxon>
        <taxon>Pucciniomycotina</taxon>
        <taxon>Pucciniomycetes</taxon>
        <taxon>Pucciniales</taxon>
        <taxon>Pucciniaceae</taxon>
        <taxon>Puccinia</taxon>
    </lineage>
</organism>
<reference evidence="3 4" key="1">
    <citation type="submission" date="2015-08" db="EMBL/GenBank/DDBJ databases">
        <title>Next Generation Sequencing and Analysis of the Genome of Puccinia sorghi L Schw, the Causal Agent of Maize Common Rust.</title>
        <authorList>
            <person name="Rochi L."/>
            <person name="Burguener G."/>
            <person name="Darino M."/>
            <person name="Turjanski A."/>
            <person name="Kreff E."/>
            <person name="Dieguez M.J."/>
            <person name="Sacco F."/>
        </authorList>
    </citation>
    <scope>NUCLEOTIDE SEQUENCE [LARGE SCALE GENOMIC DNA]</scope>
    <source>
        <strain evidence="3 4">RO10H11247</strain>
    </source>
</reference>
<feature type="transmembrane region" description="Helical" evidence="2">
    <location>
        <begin position="312"/>
        <end position="335"/>
    </location>
</feature>
<proteinExistence type="predicted"/>
<evidence type="ECO:0000313" key="3">
    <source>
        <dbReference type="EMBL" id="KNZ60103.1"/>
    </source>
</evidence>
<evidence type="ECO:0000256" key="2">
    <source>
        <dbReference type="SAM" id="Phobius"/>
    </source>
</evidence>
<feature type="transmembrane region" description="Helical" evidence="2">
    <location>
        <begin position="21"/>
        <end position="44"/>
    </location>
</feature>
<accession>A0A0L6VH68</accession>
<comment type="caution">
    <text evidence="3">The sequence shown here is derived from an EMBL/GenBank/DDBJ whole genome shotgun (WGS) entry which is preliminary data.</text>
</comment>
<dbReference type="AlphaFoldDB" id="A0A0L6VH68"/>
<feature type="transmembrane region" description="Helical" evidence="2">
    <location>
        <begin position="189"/>
        <end position="212"/>
    </location>
</feature>
<evidence type="ECO:0000313" key="4">
    <source>
        <dbReference type="Proteomes" id="UP000037035"/>
    </source>
</evidence>
<dbReference type="Proteomes" id="UP000037035">
    <property type="component" value="Unassembled WGS sequence"/>
</dbReference>
<dbReference type="OrthoDB" id="2498908at2759"/>
<feature type="compositionally biased region" description="Polar residues" evidence="1">
    <location>
        <begin position="506"/>
        <end position="515"/>
    </location>
</feature>
<gene>
    <name evidence="3" type="ORF">VP01_160g11</name>
</gene>
<sequence length="557" mass="62130">MASPQSASRAELVARGILGSQILSVPFACALSSTAVVLACRFLSKTSTTRPPLRRYFEFQSGATRPTRMILARFGAVLVATVCVVMTLMELTVSYLLFPSFMRDYGHSTFGWHRLSIRLQSCTQPMLLTNTWFPGHRPWSPYYHRTSYHYQIQFSSWTHDWFKIHSLVSIGSQSYFSDKILRNVSRPKLFFPLLVLMGIGSLLIGTAATISLRGYTFFPVESSTGPIQLILPPLLPKKIIAVIRPFHSPTVRGISVSEGLFWAYLAITTLSSLVLSFILIGSYLKDRRAMILEARRAAEAFQPSKTTSVLRFFLSTYSLVFIFDFMCLITSIVSASPNFEVAFNASKAFLVLQKLMVRVMAISYRKHSLPFGGPDIYALVDGVPKNPIFSPPNEPHLKALYATPSEPGFKAPKSNFGPNKSSKSKLKNLQSSVSRTLNKYESEKQHKELAADDAEIFSYSYPPNSACSMTARAVRTPGAAVSNSQIASKNFKYDWEPITHNLDQAPSSAKRSQYRLSPGPTQVIHPQLGYSQFPPSMPSIPPQFRENQPLPALPRHA</sequence>
<dbReference type="VEuPathDB" id="FungiDB:VP01_160g11"/>
<feature type="transmembrane region" description="Helical" evidence="2">
    <location>
        <begin position="74"/>
        <end position="98"/>
    </location>
</feature>